<dbReference type="Proteomes" id="UP001549313">
    <property type="component" value="Unassembled WGS sequence"/>
</dbReference>
<protein>
    <submittedName>
        <fullName evidence="3">Glycine/D-amino acid oxidase-like deaminating enzyme</fullName>
    </submittedName>
</protein>
<dbReference type="PANTHER" id="PTHR13847:SF201">
    <property type="entry name" value="PUTATIBE OXIDOREDUCTASE"/>
    <property type="match status" value="1"/>
</dbReference>
<organism evidence="3 4">
    <name type="scientific">Brevundimonas faecalis</name>
    <dbReference type="NCBI Taxonomy" id="947378"/>
    <lineage>
        <taxon>Bacteria</taxon>
        <taxon>Pseudomonadati</taxon>
        <taxon>Pseudomonadota</taxon>
        <taxon>Alphaproteobacteria</taxon>
        <taxon>Caulobacterales</taxon>
        <taxon>Caulobacteraceae</taxon>
        <taxon>Brevundimonas</taxon>
    </lineage>
</organism>
<dbReference type="SUPFAM" id="SSF51905">
    <property type="entry name" value="FAD/NAD(P)-binding domain"/>
    <property type="match status" value="1"/>
</dbReference>
<dbReference type="InterPro" id="IPR006076">
    <property type="entry name" value="FAD-dep_OxRdtase"/>
</dbReference>
<comment type="caution">
    <text evidence="3">The sequence shown here is derived from an EMBL/GenBank/DDBJ whole genome shotgun (WGS) entry which is preliminary data.</text>
</comment>
<evidence type="ECO:0000256" key="1">
    <source>
        <dbReference type="ARBA" id="ARBA00023002"/>
    </source>
</evidence>
<keyword evidence="4" id="KW-1185">Reference proteome</keyword>
<dbReference type="EMBL" id="JBEPTF010000005">
    <property type="protein sequence ID" value="MET4685143.1"/>
    <property type="molecule type" value="Genomic_DNA"/>
</dbReference>
<evidence type="ECO:0000259" key="2">
    <source>
        <dbReference type="Pfam" id="PF01266"/>
    </source>
</evidence>
<reference evidence="3 4" key="1">
    <citation type="submission" date="2024-06" db="EMBL/GenBank/DDBJ databases">
        <title>Sorghum-associated microbial communities from plants grown in Nebraska, USA.</title>
        <authorList>
            <person name="Schachtman D."/>
        </authorList>
    </citation>
    <scope>NUCLEOTIDE SEQUENCE [LARGE SCALE GENOMIC DNA]</scope>
    <source>
        <strain evidence="3 4">2814</strain>
    </source>
</reference>
<dbReference type="RefSeq" id="WP_354090111.1">
    <property type="nucleotide sequence ID" value="NZ_JBEPTF010000005.1"/>
</dbReference>
<dbReference type="Gene3D" id="3.30.9.10">
    <property type="entry name" value="D-Amino Acid Oxidase, subunit A, domain 2"/>
    <property type="match status" value="1"/>
</dbReference>
<sequence length="404" mass="43613">MELTDKLDLRSGRPVWPAPEVMTSDPLPDRCDIAIVGAGIMGAMLADRLSQDGHDVLLLDRRSPAHGSTVASTALVQWAADTPLLHLTRRWGAERAVRSWRLMHRAVVNLDANIRDRGLACDWERQPELYLSGNLLDEAGLRTEGERRRAAGLPSRFLEGEEVSARFNLPQRAGLLSEDAFGLNPVALTQGLLERARNAGAAIVHPIEATGLEQGKEAVSVRCSDGTAVRASQVILASGYEISPWFLPDAFTRSATFAVATAPGTAPTWQGDAMIWEAADPYLYARRTSDDRILIGGGDIPGVDSTKRDALLPTKQGWLEAQGARLLGVERLRAEYAWAAVFGSSPDGLPALGRAANTERIWLAYGFGGNGITFARLAAELLPGALAGAPDGDLQLFDPYRFET</sequence>
<dbReference type="InterPro" id="IPR036188">
    <property type="entry name" value="FAD/NAD-bd_sf"/>
</dbReference>
<dbReference type="Gene3D" id="3.50.50.60">
    <property type="entry name" value="FAD/NAD(P)-binding domain"/>
    <property type="match status" value="1"/>
</dbReference>
<evidence type="ECO:0000313" key="3">
    <source>
        <dbReference type="EMBL" id="MET4685143.1"/>
    </source>
</evidence>
<dbReference type="Pfam" id="PF01266">
    <property type="entry name" value="DAO"/>
    <property type="match status" value="1"/>
</dbReference>
<proteinExistence type="predicted"/>
<evidence type="ECO:0000313" key="4">
    <source>
        <dbReference type="Proteomes" id="UP001549313"/>
    </source>
</evidence>
<keyword evidence="1" id="KW-0560">Oxidoreductase</keyword>
<accession>A0ABV2RFT8</accession>
<name>A0ABV2RFT8_9CAUL</name>
<dbReference type="PANTHER" id="PTHR13847">
    <property type="entry name" value="SARCOSINE DEHYDROGENASE-RELATED"/>
    <property type="match status" value="1"/>
</dbReference>
<gene>
    <name evidence="3" type="ORF">ABIE19_003094</name>
</gene>
<feature type="domain" description="FAD dependent oxidoreductase" evidence="2">
    <location>
        <begin position="32"/>
        <end position="382"/>
    </location>
</feature>